<name>C6M0U5_NEISI</name>
<dbReference type="Proteomes" id="UP000005365">
    <property type="component" value="Unassembled WGS sequence"/>
</dbReference>
<comment type="caution">
    <text evidence="1">The sequence shown here is derived from an EMBL/GenBank/DDBJ whole genome shotgun (WGS) entry which is preliminary data.</text>
</comment>
<protein>
    <submittedName>
        <fullName evidence="1">Uncharacterized protein</fullName>
    </submittedName>
</protein>
<proteinExistence type="predicted"/>
<evidence type="ECO:0000313" key="2">
    <source>
        <dbReference type="Proteomes" id="UP000005365"/>
    </source>
</evidence>
<dbReference type="AlphaFoldDB" id="C6M0U5"/>
<evidence type="ECO:0000313" key="1">
    <source>
        <dbReference type="EMBL" id="EET46019.1"/>
    </source>
</evidence>
<gene>
    <name evidence="1" type="ORF">NEISICOT_00120</name>
</gene>
<keyword evidence="2" id="KW-1185">Reference proteome</keyword>
<reference evidence="1" key="1">
    <citation type="submission" date="2009-07" db="EMBL/GenBank/DDBJ databases">
        <authorList>
            <person name="Weinstock G."/>
            <person name="Sodergren E."/>
            <person name="Clifton S."/>
            <person name="Fulton L."/>
            <person name="Fulton B."/>
            <person name="Courtney L."/>
            <person name="Fronick C."/>
            <person name="Harrison M."/>
            <person name="Strong C."/>
            <person name="Farmer C."/>
            <person name="Delahaunty K."/>
            <person name="Markovic C."/>
            <person name="Hall O."/>
            <person name="Minx P."/>
            <person name="Tomlinson C."/>
            <person name="Mitreva M."/>
            <person name="Nelson J."/>
            <person name="Hou S."/>
            <person name="Wollam A."/>
            <person name="Pepin K.H."/>
            <person name="Johnson M."/>
            <person name="Bhonagiri V."/>
            <person name="Nash W.E."/>
            <person name="Warren W."/>
            <person name="Chinwalla A."/>
            <person name="Mardis E.R."/>
            <person name="Wilson R.K."/>
        </authorList>
    </citation>
    <scope>NUCLEOTIDE SEQUENCE [LARGE SCALE GENOMIC DNA]</scope>
    <source>
        <strain evidence="1">ATCC 29256</strain>
    </source>
</reference>
<dbReference type="EMBL" id="ACKO02000001">
    <property type="protein sequence ID" value="EET46019.1"/>
    <property type="molecule type" value="Genomic_DNA"/>
</dbReference>
<sequence>MYCQKQIYSQNVIQYHLKTHLLSFRRPIPLLEQTDNSVAHYFGS</sequence>
<organism evidence="1 2">
    <name type="scientific">Neisseria sicca ATCC 29256</name>
    <dbReference type="NCBI Taxonomy" id="547045"/>
    <lineage>
        <taxon>Bacteria</taxon>
        <taxon>Pseudomonadati</taxon>
        <taxon>Pseudomonadota</taxon>
        <taxon>Betaproteobacteria</taxon>
        <taxon>Neisseriales</taxon>
        <taxon>Neisseriaceae</taxon>
        <taxon>Neisseria</taxon>
    </lineage>
</organism>
<accession>C6M0U5</accession>